<feature type="region of interest" description="Disordered" evidence="1">
    <location>
        <begin position="266"/>
        <end position="289"/>
    </location>
</feature>
<dbReference type="Proteomes" id="UP000029964">
    <property type="component" value="Unassembled WGS sequence"/>
</dbReference>
<feature type="region of interest" description="Disordered" evidence="1">
    <location>
        <begin position="533"/>
        <end position="602"/>
    </location>
</feature>
<feature type="compositionally biased region" description="Polar residues" evidence="1">
    <location>
        <begin position="916"/>
        <end position="939"/>
    </location>
</feature>
<feature type="compositionally biased region" description="Polar residues" evidence="1">
    <location>
        <begin position="533"/>
        <end position="558"/>
    </location>
</feature>
<feature type="region of interest" description="Disordered" evidence="1">
    <location>
        <begin position="1"/>
        <end position="33"/>
    </location>
</feature>
<feature type="region of interest" description="Disordered" evidence="1">
    <location>
        <begin position="975"/>
        <end position="1065"/>
    </location>
</feature>
<feature type="compositionally biased region" description="Polar residues" evidence="1">
    <location>
        <begin position="202"/>
        <end position="212"/>
    </location>
</feature>
<organism evidence="2 3">
    <name type="scientific">Hapsidospora chrysogenum (strain ATCC 11550 / CBS 779.69 / DSM 880 / IAM 14645 / JCM 23072 / IMI 49137)</name>
    <name type="common">Acremonium chrysogenum</name>
    <dbReference type="NCBI Taxonomy" id="857340"/>
    <lineage>
        <taxon>Eukaryota</taxon>
        <taxon>Fungi</taxon>
        <taxon>Dikarya</taxon>
        <taxon>Ascomycota</taxon>
        <taxon>Pezizomycotina</taxon>
        <taxon>Sordariomycetes</taxon>
        <taxon>Hypocreomycetidae</taxon>
        <taxon>Hypocreales</taxon>
        <taxon>Bionectriaceae</taxon>
        <taxon>Hapsidospora</taxon>
    </lineage>
</organism>
<evidence type="ECO:0000313" key="2">
    <source>
        <dbReference type="EMBL" id="KFH44286.1"/>
    </source>
</evidence>
<feature type="compositionally biased region" description="Polar residues" evidence="1">
    <location>
        <begin position="455"/>
        <end position="475"/>
    </location>
</feature>
<feature type="compositionally biased region" description="Polar residues" evidence="1">
    <location>
        <begin position="85"/>
        <end position="99"/>
    </location>
</feature>
<comment type="caution">
    <text evidence="2">The sequence shown here is derived from an EMBL/GenBank/DDBJ whole genome shotgun (WGS) entry which is preliminary data.</text>
</comment>
<feature type="compositionally biased region" description="Polar residues" evidence="1">
    <location>
        <begin position="982"/>
        <end position="991"/>
    </location>
</feature>
<reference evidence="3" key="1">
    <citation type="journal article" date="2014" name="Genome Announc.">
        <title>Genome sequence and annotation of Acremonium chrysogenum, producer of the beta-lactam antibiotic cephalosporin C.</title>
        <authorList>
            <person name="Terfehr D."/>
            <person name="Dahlmann T.A."/>
            <person name="Specht T."/>
            <person name="Zadra I."/>
            <person name="Kuernsteiner H."/>
            <person name="Kueck U."/>
        </authorList>
    </citation>
    <scope>NUCLEOTIDE SEQUENCE [LARGE SCALE GENOMIC DNA]</scope>
    <source>
        <strain evidence="3">ATCC 11550 / CBS 779.69 / DSM 880 / IAM 14645 / JCM 23072 / IMI 49137</strain>
    </source>
</reference>
<feature type="compositionally biased region" description="Low complexity" evidence="1">
    <location>
        <begin position="318"/>
        <end position="336"/>
    </location>
</feature>
<feature type="region of interest" description="Disordered" evidence="1">
    <location>
        <begin position="629"/>
        <end position="683"/>
    </location>
</feature>
<dbReference type="HOGENOM" id="CLU_279500_0_0_1"/>
<feature type="compositionally biased region" description="Basic and acidic residues" evidence="1">
    <location>
        <begin position="562"/>
        <end position="579"/>
    </location>
</feature>
<feature type="compositionally biased region" description="Low complexity" evidence="1">
    <location>
        <begin position="165"/>
        <end position="177"/>
    </location>
</feature>
<feature type="compositionally biased region" description="Basic and acidic residues" evidence="1">
    <location>
        <begin position="629"/>
        <end position="646"/>
    </location>
</feature>
<accession>A0A086T4K4</accession>
<feature type="compositionally biased region" description="Basic residues" evidence="1">
    <location>
        <begin position="113"/>
        <end position="126"/>
    </location>
</feature>
<feature type="region of interest" description="Disordered" evidence="1">
    <location>
        <begin position="302"/>
        <end position="387"/>
    </location>
</feature>
<evidence type="ECO:0000256" key="1">
    <source>
        <dbReference type="SAM" id="MobiDB-lite"/>
    </source>
</evidence>
<feature type="region of interest" description="Disordered" evidence="1">
    <location>
        <begin position="440"/>
        <end position="475"/>
    </location>
</feature>
<feature type="compositionally biased region" description="Polar residues" evidence="1">
    <location>
        <begin position="580"/>
        <end position="597"/>
    </location>
</feature>
<dbReference type="AlphaFoldDB" id="A0A086T4K4"/>
<feature type="compositionally biased region" description="Low complexity" evidence="1">
    <location>
        <begin position="1024"/>
        <end position="1035"/>
    </location>
</feature>
<feature type="region of interest" description="Disordered" evidence="1">
    <location>
        <begin position="718"/>
        <end position="761"/>
    </location>
</feature>
<feature type="region of interest" description="Disordered" evidence="1">
    <location>
        <begin position="796"/>
        <end position="816"/>
    </location>
</feature>
<protein>
    <submittedName>
        <fullName evidence="2">Uncharacterized protein</fullName>
    </submittedName>
</protein>
<dbReference type="OrthoDB" id="4750374at2759"/>
<dbReference type="EMBL" id="JPKY01000051">
    <property type="protein sequence ID" value="KFH44286.1"/>
    <property type="molecule type" value="Genomic_DNA"/>
</dbReference>
<name>A0A086T4K4_HAPC1</name>
<feature type="compositionally biased region" description="Polar residues" evidence="1">
    <location>
        <begin position="364"/>
        <end position="384"/>
    </location>
</feature>
<evidence type="ECO:0000313" key="3">
    <source>
        <dbReference type="Proteomes" id="UP000029964"/>
    </source>
</evidence>
<feature type="region of interest" description="Disordered" evidence="1">
    <location>
        <begin position="836"/>
        <end position="956"/>
    </location>
</feature>
<feature type="compositionally biased region" description="Polar residues" evidence="1">
    <location>
        <begin position="729"/>
        <end position="744"/>
    </location>
</feature>
<feature type="region of interest" description="Disordered" evidence="1">
    <location>
        <begin position="492"/>
        <end position="521"/>
    </location>
</feature>
<feature type="region of interest" description="Disordered" evidence="1">
    <location>
        <begin position="85"/>
        <end position="235"/>
    </location>
</feature>
<dbReference type="STRING" id="857340.A0A086T4K4"/>
<feature type="region of interest" description="Disordered" evidence="1">
    <location>
        <begin position="1106"/>
        <end position="1127"/>
    </location>
</feature>
<feature type="compositionally biased region" description="Basic and acidic residues" evidence="1">
    <location>
        <begin position="746"/>
        <end position="756"/>
    </location>
</feature>
<proteinExistence type="predicted"/>
<feature type="compositionally biased region" description="Low complexity" evidence="1">
    <location>
        <begin position="650"/>
        <end position="666"/>
    </location>
</feature>
<keyword evidence="3" id="KW-1185">Reference proteome</keyword>
<feature type="compositionally biased region" description="Polar residues" evidence="1">
    <location>
        <begin position="881"/>
        <end position="891"/>
    </location>
</feature>
<gene>
    <name evidence="2" type="ORF">ACRE_049380</name>
</gene>
<feature type="compositionally biased region" description="Basic and acidic residues" evidence="1">
    <location>
        <begin position="22"/>
        <end position="33"/>
    </location>
</feature>
<sequence>MTMTQPHLRARSLSDSTAPAKFVHDLPRSDETKRAAIPRAASTMDIYQSATTERGLGEDPDEVFCNMAREQVDRETLRDLAQFFRNTRPPTSNHPSSAENCFGKSASGENKRWSLRSLRRSNKGKARSSSLQRRDSTVLKTTAAGHPYMAISVPDVSGTGERRPSLQSRRSALQQSQMTPVFGASEKESPQPGSSGGVQRAASMSSANTQAFRSERSSRTGDLAAVVSRSSSRLEKNPYQLSIRVSTAEPGVRSFLKLVDEWLEEQNSDSGSQISAQEKRITSPAHKTKPSVVTLLSPVASELSGDDHDASTPAIKADPTTQSSSSSPNPNPTTDPLNSCPATPPPAHSQNSSFPSVVLRPHSAGTSCATSPQSHNGKAQQPSMFPNIRHPVRTTSRFSNMQKKPADVSVNRTLAVPETEIQPDSPGFPNMLAAMTFPSPPESIRSHSASNSISYTNPSPHGSLATPPSTGCSSVMSPTLSNLDQRIMRPARPPLKHHKSDGAFESSYMSPRSFAGRADTAEGGSVVSTVAQATPSNQETPLPTANNALCPGTSSHEQSGPEPERSLSHETSSRDETKSQRQSIVSTIDSSEQSVTVSDRHRYSLHSDTTAASDMTATDETYWKQHGTFHDSSESLNRSVDRRRSETACSTRSVSSAGTSSTTASLAERRMARRARVREKLQRDLDASKANGLKINRPGLVGDSVDSPVLGWFPHISTGAPHASRKASRGSSPLATRSPATATPTKADEGTSDHLSQRPSAAEMAQYIPETVEETTTPVTPTAPTPTQWTFSSIMVEETPPDDPGRPPSPTLPTLTMSPIMTVANIEARSPSSTLRPLSLLVNGPSPPSVPPRSALRPDGKSNMRQRPLPIRVAKNPLELSVNTDAQSKRNSSPHIPTPPISPDPSSARMSLPGSKPSSAPPSTIHHSWGRSPQQSRQTRSLKDKETEWLTAHQQQTAEDWRMAALKDRMRRERLEKGASAEATSGSTDMSTGKPHRETVSSSEEDTNEQPREDHRRSTLRTLNANAATSEAASSDGEEVLPATETRDQKAISSSSSSSSDQEAEHRLLQAIVPILESMNTTLKEIHKDSASREMAKKFTVSALGLANPSTEGGGDDSTGPALDAAP</sequence>